<evidence type="ECO:0000256" key="8">
    <source>
        <dbReference type="ARBA" id="ARBA00022982"/>
    </source>
</evidence>
<dbReference type="Gene3D" id="3.30.70.20">
    <property type="match status" value="1"/>
</dbReference>
<dbReference type="Gene3D" id="1.10.15.40">
    <property type="entry name" value="Electron transport complex subunit B, putative Fe-S cluster"/>
    <property type="match status" value="1"/>
</dbReference>
<dbReference type="PANTHER" id="PTHR42859:SF3">
    <property type="entry name" value="ION-TRANSLOCATING OXIDOREDUCTASE COMPLEX SUBUNIT B"/>
    <property type="match status" value="1"/>
</dbReference>
<accession>Q82ST2</accession>
<dbReference type="InterPro" id="IPR010207">
    <property type="entry name" value="Elect_transpt_cplx_RnfB/RsxB"/>
</dbReference>
<dbReference type="InterPro" id="IPR050294">
    <property type="entry name" value="RnfB_subfamily"/>
</dbReference>
<dbReference type="PANTHER" id="PTHR42859">
    <property type="entry name" value="OXIDOREDUCTASE"/>
    <property type="match status" value="1"/>
</dbReference>
<keyword evidence="8" id="KW-0249">Electron transport</keyword>
<feature type="domain" description="4Fe-4S" evidence="14">
    <location>
        <begin position="3"/>
        <end position="62"/>
    </location>
</feature>
<organism evidence="15 16">
    <name type="scientific">Nitrosomonas europaea (strain ATCC 19718 / CIP 103999 / KCTC 2705 / NBRC 14298)</name>
    <dbReference type="NCBI Taxonomy" id="228410"/>
    <lineage>
        <taxon>Bacteria</taxon>
        <taxon>Pseudomonadati</taxon>
        <taxon>Pseudomonadota</taxon>
        <taxon>Betaproteobacteria</taxon>
        <taxon>Nitrosomonadales</taxon>
        <taxon>Nitrosomonadaceae</taxon>
        <taxon>Nitrosomonas</taxon>
    </lineage>
</organism>
<dbReference type="OrthoDB" id="9789936at2"/>
<dbReference type="GeneID" id="87105357"/>
<keyword evidence="10" id="KW-0411">Iron-sulfur</keyword>
<proteinExistence type="predicted"/>
<dbReference type="NCBIfam" id="TIGR01944">
    <property type="entry name" value="rnfB"/>
    <property type="match status" value="1"/>
</dbReference>
<keyword evidence="9" id="KW-0408">Iron</keyword>
<feature type="region of interest" description="Disordered" evidence="12">
    <location>
        <begin position="167"/>
        <end position="193"/>
    </location>
</feature>
<evidence type="ECO:0000313" key="16">
    <source>
        <dbReference type="Proteomes" id="UP000001416"/>
    </source>
</evidence>
<keyword evidence="1" id="KW-0813">Transport</keyword>
<evidence type="ECO:0000256" key="3">
    <source>
        <dbReference type="ARBA" id="ARBA00022485"/>
    </source>
</evidence>
<keyword evidence="6" id="KW-0677">Repeat</keyword>
<evidence type="ECO:0000256" key="1">
    <source>
        <dbReference type="ARBA" id="ARBA00022448"/>
    </source>
</evidence>
<dbReference type="GO" id="GO:0046872">
    <property type="term" value="F:metal ion binding"/>
    <property type="evidence" value="ECO:0007669"/>
    <property type="project" value="UniProtKB-KW"/>
</dbReference>
<keyword evidence="4" id="KW-0997">Cell inner membrane</keyword>
<dbReference type="SUPFAM" id="SSF54862">
    <property type="entry name" value="4Fe-4S ferredoxins"/>
    <property type="match status" value="1"/>
</dbReference>
<evidence type="ECO:0000256" key="11">
    <source>
        <dbReference type="ARBA" id="ARBA00023136"/>
    </source>
</evidence>
<dbReference type="AlphaFoldDB" id="Q82ST2"/>
<protein>
    <submittedName>
        <fullName evidence="15">3Fe-4S ferredoxin:4Fe-4S ferredoxin, iron-sulfur binding domain</fullName>
    </submittedName>
</protein>
<dbReference type="eggNOG" id="COG2878">
    <property type="taxonomic scope" value="Bacteria"/>
</dbReference>
<evidence type="ECO:0000256" key="12">
    <source>
        <dbReference type="SAM" id="MobiDB-lite"/>
    </source>
</evidence>
<keyword evidence="16" id="KW-1185">Reference proteome</keyword>
<dbReference type="STRING" id="228410.NE2222"/>
<dbReference type="Pfam" id="PF14697">
    <property type="entry name" value="Fer4_21"/>
    <property type="match status" value="1"/>
</dbReference>
<feature type="domain" description="4Fe-4S ferredoxin-type" evidence="13">
    <location>
        <begin position="108"/>
        <end position="137"/>
    </location>
</feature>
<dbReference type="KEGG" id="neu:NE2222"/>
<keyword evidence="5" id="KW-0479">Metal-binding</keyword>
<keyword evidence="3" id="KW-0004">4Fe-4S</keyword>
<feature type="domain" description="4Fe-4S ferredoxin-type" evidence="13">
    <location>
        <begin position="78"/>
        <end position="107"/>
    </location>
</feature>
<evidence type="ECO:0000256" key="9">
    <source>
        <dbReference type="ARBA" id="ARBA00023004"/>
    </source>
</evidence>
<evidence type="ECO:0000256" key="2">
    <source>
        <dbReference type="ARBA" id="ARBA00022475"/>
    </source>
</evidence>
<dbReference type="Proteomes" id="UP000001416">
    <property type="component" value="Chromosome"/>
</dbReference>
<keyword evidence="2" id="KW-1003">Cell membrane</keyword>
<evidence type="ECO:0000313" key="15">
    <source>
        <dbReference type="EMBL" id="CAD86134.1"/>
    </source>
</evidence>
<dbReference type="EMBL" id="AL954747">
    <property type="protein sequence ID" value="CAD86134.1"/>
    <property type="molecule type" value="Genomic_DNA"/>
</dbReference>
<keyword evidence="11" id="KW-0472">Membrane</keyword>
<name>Q82ST2_NITEU</name>
<evidence type="ECO:0000256" key="5">
    <source>
        <dbReference type="ARBA" id="ARBA00022723"/>
    </source>
</evidence>
<sequence length="218" mass="23371">MLDKNSLTEQIDAVLPQTQCGQCGFDGCKPYATAIVEGHADIDQCPPGGDAGVAQIAAILNIAPKPLNTTYGHPKPPAIAVIDESQCIGCTFCLRACPVDAIIGAAKHIHTVLTELCTGCERCIAPCPMDCISMVSVPAPATPEIRQQIADGARERYHLRLLRLARQQQRTRKPEQNKPKEATIPTAQQATDTKQAAIQAAMERARAALARSNIPNKD</sequence>
<dbReference type="PROSITE" id="PS00198">
    <property type="entry name" value="4FE4S_FER_1"/>
    <property type="match status" value="2"/>
</dbReference>
<dbReference type="InterPro" id="IPR007202">
    <property type="entry name" value="4Fe-4S_dom"/>
</dbReference>
<dbReference type="InterPro" id="IPR017900">
    <property type="entry name" value="4Fe4S_Fe_S_CS"/>
</dbReference>
<dbReference type="HOGENOM" id="CLU_063448_0_2_4"/>
<feature type="compositionally biased region" description="Basic and acidic residues" evidence="12">
    <location>
        <begin position="172"/>
        <end position="181"/>
    </location>
</feature>
<keyword evidence="7" id="KW-1278">Translocase</keyword>
<dbReference type="Pfam" id="PF04060">
    <property type="entry name" value="FeS"/>
    <property type="match status" value="1"/>
</dbReference>
<evidence type="ECO:0000256" key="6">
    <source>
        <dbReference type="ARBA" id="ARBA00022737"/>
    </source>
</evidence>
<dbReference type="RefSeq" id="WP_011112715.1">
    <property type="nucleotide sequence ID" value="NC_004757.1"/>
</dbReference>
<evidence type="ECO:0000256" key="4">
    <source>
        <dbReference type="ARBA" id="ARBA00022519"/>
    </source>
</evidence>
<dbReference type="GO" id="GO:0009055">
    <property type="term" value="F:electron transfer activity"/>
    <property type="evidence" value="ECO:0007669"/>
    <property type="project" value="InterPro"/>
</dbReference>
<dbReference type="PROSITE" id="PS51379">
    <property type="entry name" value="4FE4S_FER_2"/>
    <property type="match status" value="2"/>
</dbReference>
<evidence type="ECO:0000259" key="14">
    <source>
        <dbReference type="PROSITE" id="PS51656"/>
    </source>
</evidence>
<evidence type="ECO:0000256" key="7">
    <source>
        <dbReference type="ARBA" id="ARBA00022967"/>
    </source>
</evidence>
<dbReference type="GO" id="GO:0051539">
    <property type="term" value="F:4 iron, 4 sulfur cluster binding"/>
    <property type="evidence" value="ECO:0007669"/>
    <property type="project" value="UniProtKB-KW"/>
</dbReference>
<dbReference type="InterPro" id="IPR017896">
    <property type="entry name" value="4Fe4S_Fe-S-bd"/>
</dbReference>
<gene>
    <name evidence="15" type="ordered locus">NE2222</name>
</gene>
<reference evidence="15 16" key="1">
    <citation type="journal article" date="2003" name="J. Bacteriol.">
        <title>Complete genome sequence of the ammonia-oxidizing bacterium and obligate chemolithoautotroph Nitrosomonas europaea.</title>
        <authorList>
            <person name="Chain P."/>
            <person name="Lamerdin J."/>
            <person name="Larimer F."/>
            <person name="Regala W."/>
            <person name="Land M."/>
            <person name="Hauser L."/>
            <person name="Hooper A."/>
            <person name="Klotz M."/>
            <person name="Norton J."/>
            <person name="Sayavedra-Soto L."/>
            <person name="Arciero D."/>
            <person name="Hommes N."/>
            <person name="Whittaker M."/>
            <person name="Arp D."/>
        </authorList>
    </citation>
    <scope>NUCLEOTIDE SEQUENCE [LARGE SCALE GENOMIC DNA]</scope>
    <source>
        <strain evidence="16">ATCC 19718 / CIP 103999 / KCTC 2705 / NBRC 14298</strain>
    </source>
</reference>
<evidence type="ECO:0000256" key="10">
    <source>
        <dbReference type="ARBA" id="ARBA00023014"/>
    </source>
</evidence>
<dbReference type="PROSITE" id="PS51656">
    <property type="entry name" value="4FE4S"/>
    <property type="match status" value="1"/>
</dbReference>
<evidence type="ECO:0000259" key="13">
    <source>
        <dbReference type="PROSITE" id="PS51379"/>
    </source>
</evidence>
<dbReference type="PhylomeDB" id="Q82ST2"/>